<evidence type="ECO:0000256" key="9">
    <source>
        <dbReference type="ARBA" id="ARBA00023242"/>
    </source>
</evidence>
<dbReference type="GO" id="GO:0005634">
    <property type="term" value="C:nucleus"/>
    <property type="evidence" value="ECO:0007669"/>
    <property type="project" value="UniProtKB-SubCell"/>
</dbReference>
<feature type="compositionally biased region" description="Polar residues" evidence="13">
    <location>
        <begin position="430"/>
        <end position="444"/>
    </location>
</feature>
<keyword evidence="5" id="KW-0805">Transcription regulation</keyword>
<dbReference type="GO" id="GO:0000981">
    <property type="term" value="F:DNA-binding transcription factor activity, RNA polymerase II-specific"/>
    <property type="evidence" value="ECO:0007669"/>
    <property type="project" value="InterPro"/>
</dbReference>
<evidence type="ECO:0000256" key="4">
    <source>
        <dbReference type="ARBA" id="ARBA00022902"/>
    </source>
</evidence>
<dbReference type="Gene3D" id="1.10.10.60">
    <property type="entry name" value="Homeodomain-like"/>
    <property type="match status" value="1"/>
</dbReference>
<evidence type="ECO:0000256" key="5">
    <source>
        <dbReference type="ARBA" id="ARBA00023015"/>
    </source>
</evidence>
<dbReference type="GeneTree" id="ENSGT00940000161420"/>
<keyword evidence="2" id="KW-0217">Developmental protein</keyword>
<keyword evidence="3" id="KW-0221">Differentiation</keyword>
<dbReference type="SUPFAM" id="SSF46689">
    <property type="entry name" value="Homeodomain-like"/>
    <property type="match status" value="1"/>
</dbReference>
<evidence type="ECO:0000259" key="14">
    <source>
        <dbReference type="PROSITE" id="PS50071"/>
    </source>
</evidence>
<name>A0A8C4Q134_EPTBU</name>
<evidence type="ECO:0000256" key="13">
    <source>
        <dbReference type="SAM" id="MobiDB-lite"/>
    </source>
</evidence>
<dbReference type="FunFam" id="1.10.10.60:FF:000057">
    <property type="entry name" value="Short stature homeobox 2"/>
    <property type="match status" value="1"/>
</dbReference>
<evidence type="ECO:0000313" key="15">
    <source>
        <dbReference type="Ensembl" id="ENSEBUP00000008416.1"/>
    </source>
</evidence>
<comment type="subcellular location">
    <subcellularLocation>
        <location evidence="1 11 12">Nucleus</location>
    </subcellularLocation>
</comment>
<dbReference type="PROSITE" id="PS50071">
    <property type="entry name" value="HOMEOBOX_2"/>
    <property type="match status" value="1"/>
</dbReference>
<accession>A0A8C4Q134</accession>
<keyword evidence="16" id="KW-1185">Reference proteome</keyword>
<reference evidence="15" key="2">
    <citation type="submission" date="2025-09" db="UniProtKB">
        <authorList>
            <consortium name="Ensembl"/>
        </authorList>
    </citation>
    <scope>IDENTIFICATION</scope>
</reference>
<dbReference type="AlphaFoldDB" id="A0A8C4Q134"/>
<evidence type="ECO:0000256" key="10">
    <source>
        <dbReference type="ARBA" id="ARBA00038351"/>
    </source>
</evidence>
<dbReference type="Ensembl" id="ENSEBUT00000008918.1">
    <property type="protein sequence ID" value="ENSEBUP00000008416.1"/>
    <property type="gene ID" value="ENSEBUG00000005449.1"/>
</dbReference>
<evidence type="ECO:0000256" key="3">
    <source>
        <dbReference type="ARBA" id="ARBA00022782"/>
    </source>
</evidence>
<dbReference type="InterPro" id="IPR001356">
    <property type="entry name" value="HD"/>
</dbReference>
<dbReference type="InterPro" id="IPR017970">
    <property type="entry name" value="Homeobox_CS"/>
</dbReference>
<keyword evidence="6 11" id="KW-0238">DNA-binding</keyword>
<keyword evidence="4" id="KW-0524">Neurogenesis</keyword>
<dbReference type="PROSITE" id="PS00027">
    <property type="entry name" value="HOMEOBOX_1"/>
    <property type="match status" value="1"/>
</dbReference>
<feature type="compositionally biased region" description="Basic and acidic residues" evidence="13">
    <location>
        <begin position="97"/>
        <end position="117"/>
    </location>
</feature>
<dbReference type="SMART" id="SM00389">
    <property type="entry name" value="HOX"/>
    <property type="match status" value="1"/>
</dbReference>
<reference evidence="15" key="1">
    <citation type="submission" date="2025-08" db="UniProtKB">
        <authorList>
            <consortium name="Ensembl"/>
        </authorList>
    </citation>
    <scope>IDENTIFICATION</scope>
</reference>
<feature type="region of interest" description="Disordered" evidence="13">
    <location>
        <begin position="96"/>
        <end position="124"/>
    </location>
</feature>
<comment type="similarity">
    <text evidence="10">Belongs to the paired homeobox family. Unc-4 subfamily.</text>
</comment>
<dbReference type="Proteomes" id="UP000694388">
    <property type="component" value="Unplaced"/>
</dbReference>
<feature type="domain" description="Homeobox" evidence="14">
    <location>
        <begin position="119"/>
        <end position="179"/>
    </location>
</feature>
<feature type="region of interest" description="Disordered" evidence="13">
    <location>
        <begin position="177"/>
        <end position="207"/>
    </location>
</feature>
<evidence type="ECO:0000256" key="11">
    <source>
        <dbReference type="PROSITE-ProRule" id="PRU00108"/>
    </source>
</evidence>
<evidence type="ECO:0000256" key="6">
    <source>
        <dbReference type="ARBA" id="ARBA00023125"/>
    </source>
</evidence>
<dbReference type="CDD" id="cd00086">
    <property type="entry name" value="homeodomain"/>
    <property type="match status" value="1"/>
</dbReference>
<dbReference type="PANTHER" id="PTHR46799:SF1">
    <property type="entry name" value="HOMEOBOX PROTEIN UNC-4 HOMOLOG"/>
    <property type="match status" value="1"/>
</dbReference>
<dbReference type="Pfam" id="PF00046">
    <property type="entry name" value="Homeodomain"/>
    <property type="match status" value="1"/>
</dbReference>
<evidence type="ECO:0000256" key="7">
    <source>
        <dbReference type="ARBA" id="ARBA00023155"/>
    </source>
</evidence>
<sequence length="444" mass="48854">MPHSAQYALSLQPHSNLQPPQASWALMDGRLLEPRAPGPAFSQSLQCSASSFAFPLPSRHGPYTAAHGLSSRASPSAHCTLTRALDAVCVNGLQARPDSEGSRFSDAGEHGGVEREKGGKRRRTRTNFSGWQLEELERAFHESHYPDVFMREALALRLDLVESRVQVWFQNRRAKWRKKENTRKGPGRPAHNAHPKTCSGEPMDPQDIVRRDHERLEKRRRKQERKMHEKLQGAFGPQVSHTLQTEPGSERGDTKAVLLITPTVKMASCGEYVSDKQIFLGDENKGRDAQQMGLRAHGGHYPRQNKLGDLTMNNERVSGGVSAKLNTSFSVESLLAENKVGLPVEQSPSSVLLTGRGRFLLCHVSQPLGFLVPQLSRPEVESEPPVGCTRNPNVWPGCPESGLGQAAEASRSENGLRPGTLESAEVRCSPSPQEISASRSPDIS</sequence>
<protein>
    <submittedName>
        <fullName evidence="15">UNC homeobox</fullName>
    </submittedName>
</protein>
<organism evidence="15 16">
    <name type="scientific">Eptatretus burgeri</name>
    <name type="common">Inshore hagfish</name>
    <dbReference type="NCBI Taxonomy" id="7764"/>
    <lineage>
        <taxon>Eukaryota</taxon>
        <taxon>Metazoa</taxon>
        <taxon>Chordata</taxon>
        <taxon>Craniata</taxon>
        <taxon>Vertebrata</taxon>
        <taxon>Cyclostomata</taxon>
        <taxon>Myxini</taxon>
        <taxon>Myxiniformes</taxon>
        <taxon>Myxinidae</taxon>
        <taxon>Eptatretinae</taxon>
        <taxon>Eptatretus</taxon>
    </lineage>
</organism>
<dbReference type="InterPro" id="IPR009057">
    <property type="entry name" value="Homeodomain-like_sf"/>
</dbReference>
<evidence type="ECO:0000256" key="2">
    <source>
        <dbReference type="ARBA" id="ARBA00022473"/>
    </source>
</evidence>
<keyword evidence="8" id="KW-0804">Transcription</keyword>
<keyword evidence="7 11" id="KW-0371">Homeobox</keyword>
<dbReference type="GO" id="GO:0030154">
    <property type="term" value="P:cell differentiation"/>
    <property type="evidence" value="ECO:0007669"/>
    <property type="project" value="UniProtKB-KW"/>
</dbReference>
<evidence type="ECO:0000256" key="1">
    <source>
        <dbReference type="ARBA" id="ARBA00004123"/>
    </source>
</evidence>
<evidence type="ECO:0000313" key="16">
    <source>
        <dbReference type="Proteomes" id="UP000694388"/>
    </source>
</evidence>
<proteinExistence type="inferred from homology"/>
<feature type="DNA-binding region" description="Homeobox" evidence="11">
    <location>
        <begin position="121"/>
        <end position="180"/>
    </location>
</feature>
<dbReference type="GO" id="GO:0007399">
    <property type="term" value="P:nervous system development"/>
    <property type="evidence" value="ECO:0007669"/>
    <property type="project" value="UniProtKB-KW"/>
</dbReference>
<dbReference type="PANTHER" id="PTHR46799">
    <property type="entry name" value="HOMEOBOX PROTEIN UNC-4 HOMOLOG"/>
    <property type="match status" value="1"/>
</dbReference>
<feature type="region of interest" description="Disordered" evidence="13">
    <location>
        <begin position="377"/>
        <end position="444"/>
    </location>
</feature>
<evidence type="ECO:0000256" key="12">
    <source>
        <dbReference type="RuleBase" id="RU000682"/>
    </source>
</evidence>
<dbReference type="GO" id="GO:1990837">
    <property type="term" value="F:sequence-specific double-stranded DNA binding"/>
    <property type="evidence" value="ECO:0007669"/>
    <property type="project" value="TreeGrafter"/>
</dbReference>
<evidence type="ECO:0000256" key="8">
    <source>
        <dbReference type="ARBA" id="ARBA00023163"/>
    </source>
</evidence>
<keyword evidence="9 11" id="KW-0539">Nucleus</keyword>